<dbReference type="AlphaFoldDB" id="A0A6A6EDT6"/>
<evidence type="ECO:0000313" key="4">
    <source>
        <dbReference type="EMBL" id="KAF2189205.1"/>
    </source>
</evidence>
<dbReference type="EMBL" id="ML994621">
    <property type="protein sequence ID" value="KAF2189205.1"/>
    <property type="molecule type" value="Genomic_DNA"/>
</dbReference>
<dbReference type="Gene3D" id="1.10.10.10">
    <property type="entry name" value="Winged helix-like DNA-binding domain superfamily/Winged helix DNA-binding domain"/>
    <property type="match status" value="1"/>
</dbReference>
<dbReference type="GO" id="GO:0003723">
    <property type="term" value="F:RNA binding"/>
    <property type="evidence" value="ECO:0007669"/>
    <property type="project" value="InterPro"/>
</dbReference>
<organism evidence="4 5">
    <name type="scientific">Zopfia rhizophila CBS 207.26</name>
    <dbReference type="NCBI Taxonomy" id="1314779"/>
    <lineage>
        <taxon>Eukaryota</taxon>
        <taxon>Fungi</taxon>
        <taxon>Dikarya</taxon>
        <taxon>Ascomycota</taxon>
        <taxon>Pezizomycotina</taxon>
        <taxon>Dothideomycetes</taxon>
        <taxon>Dothideomycetes incertae sedis</taxon>
        <taxon>Zopfiaceae</taxon>
        <taxon>Zopfia</taxon>
    </lineage>
</organism>
<dbReference type="FunFam" id="1.10.10.10:FF:000366">
    <property type="entry name" value="COP9 signalosome complex subunit"/>
    <property type="match status" value="1"/>
</dbReference>
<comment type="similarity">
    <text evidence="1">Belongs to the CSN12 family.</text>
</comment>
<dbReference type="OrthoDB" id="10252687at2759"/>
<dbReference type="InterPro" id="IPR036388">
    <property type="entry name" value="WH-like_DNA-bd_sf"/>
</dbReference>
<dbReference type="Pfam" id="PF01399">
    <property type="entry name" value="PCI"/>
    <property type="match status" value="1"/>
</dbReference>
<evidence type="ECO:0000256" key="1">
    <source>
        <dbReference type="ARBA" id="ARBA00025771"/>
    </source>
</evidence>
<dbReference type="PANTHER" id="PTHR12732">
    <property type="entry name" value="UNCHARACTERIZED PROTEASOME COMPONENT REGION PCI-CONTAINING"/>
    <property type="match status" value="1"/>
</dbReference>
<name>A0A6A6EDT6_9PEZI</name>
<dbReference type="Proteomes" id="UP000800200">
    <property type="component" value="Unassembled WGS sequence"/>
</dbReference>
<protein>
    <recommendedName>
        <fullName evidence="2">Protein CSN12 homolog</fullName>
    </recommendedName>
</protein>
<proteinExistence type="inferred from homology"/>
<dbReference type="InterPro" id="IPR000717">
    <property type="entry name" value="PCI_dom"/>
</dbReference>
<dbReference type="InterPro" id="IPR045114">
    <property type="entry name" value="Csn12-like"/>
</dbReference>
<gene>
    <name evidence="4" type="ORF">K469DRAFT_701814</name>
</gene>
<evidence type="ECO:0000259" key="3">
    <source>
        <dbReference type="PROSITE" id="PS50250"/>
    </source>
</evidence>
<dbReference type="PANTHER" id="PTHR12732:SF0">
    <property type="entry name" value="PCI DOMAIN-CONTAINING PROTEIN 2"/>
    <property type="match status" value="1"/>
</dbReference>
<dbReference type="GO" id="GO:0003690">
    <property type="term" value="F:double-stranded DNA binding"/>
    <property type="evidence" value="ECO:0007669"/>
    <property type="project" value="InterPro"/>
</dbReference>
<sequence length="462" mass="52258">MQAALEPFRQAHRAMNGYEVADSLKPIAPRHDPGRLYTFYRASNAHQVESEIRYALKYSKSSGLTRNESSAWTEVLVSYWKAIGEILAIEEATNQGRLCDGQWTAVYDAWKEVTNNLIKHYSNGNLPAWTIVCLYVAGTYLRTFAIKADEQLAKAKGGVTFNSGFQDDVVDSMAKNEKLEDAARQLNRMFSLCIGDRNPIMESRKWGTYYMANLQFKTYFKLKAIGLSKNVVRSINASDLPPLENFPKSHQVTFKYYTGVLAFLQEDYAQAETHLTEAWRLCHKDATKNQELILTYLIPCRLVARHTVPTSALLAHFPHLQQLFSPLVTCIKRGDLSGFDNALIACEDEFVKRRIYLTLERTRDIALRNLLRKVFIAGGYEPLKEGQTDADRIRRTRIPVAEFAAAFRIGMSGEGTGQVLEDDEVECMIANMIYKGLLKGYISRERSMVVLNKKGAFPGTGV</sequence>
<evidence type="ECO:0000256" key="2">
    <source>
        <dbReference type="ARBA" id="ARBA00073854"/>
    </source>
</evidence>
<evidence type="ECO:0000313" key="5">
    <source>
        <dbReference type="Proteomes" id="UP000800200"/>
    </source>
</evidence>
<accession>A0A6A6EDT6</accession>
<reference evidence="4" key="1">
    <citation type="journal article" date="2020" name="Stud. Mycol.">
        <title>101 Dothideomycetes genomes: a test case for predicting lifestyles and emergence of pathogens.</title>
        <authorList>
            <person name="Haridas S."/>
            <person name="Albert R."/>
            <person name="Binder M."/>
            <person name="Bloem J."/>
            <person name="Labutti K."/>
            <person name="Salamov A."/>
            <person name="Andreopoulos B."/>
            <person name="Baker S."/>
            <person name="Barry K."/>
            <person name="Bills G."/>
            <person name="Bluhm B."/>
            <person name="Cannon C."/>
            <person name="Castanera R."/>
            <person name="Culley D."/>
            <person name="Daum C."/>
            <person name="Ezra D."/>
            <person name="Gonzalez J."/>
            <person name="Henrissat B."/>
            <person name="Kuo A."/>
            <person name="Liang C."/>
            <person name="Lipzen A."/>
            <person name="Lutzoni F."/>
            <person name="Magnuson J."/>
            <person name="Mondo S."/>
            <person name="Nolan M."/>
            <person name="Ohm R."/>
            <person name="Pangilinan J."/>
            <person name="Park H.-J."/>
            <person name="Ramirez L."/>
            <person name="Alfaro M."/>
            <person name="Sun H."/>
            <person name="Tritt A."/>
            <person name="Yoshinaga Y."/>
            <person name="Zwiers L.-H."/>
            <person name="Turgeon B."/>
            <person name="Goodwin S."/>
            <person name="Spatafora J."/>
            <person name="Crous P."/>
            <person name="Grigoriev I."/>
        </authorList>
    </citation>
    <scope>NUCLEOTIDE SEQUENCE</scope>
    <source>
        <strain evidence="4">CBS 207.26</strain>
    </source>
</reference>
<feature type="domain" description="PCI" evidence="3">
    <location>
        <begin position="252"/>
        <end position="456"/>
    </location>
</feature>
<dbReference type="PROSITE" id="PS50250">
    <property type="entry name" value="PCI"/>
    <property type="match status" value="1"/>
</dbReference>
<keyword evidence="5" id="KW-1185">Reference proteome</keyword>
<dbReference type="SMART" id="SM00753">
    <property type="entry name" value="PAM"/>
    <property type="match status" value="1"/>
</dbReference>